<dbReference type="PANTHER" id="PTHR13789">
    <property type="entry name" value="MONOOXYGENASE"/>
    <property type="match status" value="1"/>
</dbReference>
<dbReference type="InterPro" id="IPR050493">
    <property type="entry name" value="FAD-dep_Monooxygenase_BioMet"/>
</dbReference>
<protein>
    <submittedName>
        <fullName evidence="7">FAD/NAD(P)-binding domain-containing protein</fullName>
    </submittedName>
</protein>
<dbReference type="InterPro" id="IPR002938">
    <property type="entry name" value="FAD-bd"/>
</dbReference>
<dbReference type="EMBL" id="KV419420">
    <property type="protein sequence ID" value="KZS90636.1"/>
    <property type="molecule type" value="Genomic_DNA"/>
</dbReference>
<name>A0A164RKE9_9AGAM</name>
<dbReference type="STRING" id="1314777.A0A164RKE9"/>
<dbReference type="Gene3D" id="3.50.50.60">
    <property type="entry name" value="FAD/NAD(P)-binding domain"/>
    <property type="match status" value="1"/>
</dbReference>
<accession>A0A164RKE9</accession>
<organism evidence="7 8">
    <name type="scientific">Sistotremastrum niveocremeum HHB9708</name>
    <dbReference type="NCBI Taxonomy" id="1314777"/>
    <lineage>
        <taxon>Eukaryota</taxon>
        <taxon>Fungi</taxon>
        <taxon>Dikarya</taxon>
        <taxon>Basidiomycota</taxon>
        <taxon>Agaricomycotina</taxon>
        <taxon>Agaricomycetes</taxon>
        <taxon>Sistotremastrales</taxon>
        <taxon>Sistotremastraceae</taxon>
        <taxon>Sertulicium</taxon>
        <taxon>Sertulicium niveocremeum</taxon>
    </lineage>
</organism>
<keyword evidence="8" id="KW-1185">Reference proteome</keyword>
<dbReference type="GO" id="GO:0071949">
    <property type="term" value="F:FAD binding"/>
    <property type="evidence" value="ECO:0007669"/>
    <property type="project" value="InterPro"/>
</dbReference>
<dbReference type="InterPro" id="IPR036188">
    <property type="entry name" value="FAD/NAD-bd_sf"/>
</dbReference>
<dbReference type="GO" id="GO:0004497">
    <property type="term" value="F:monooxygenase activity"/>
    <property type="evidence" value="ECO:0007669"/>
    <property type="project" value="UniProtKB-KW"/>
</dbReference>
<dbReference type="Pfam" id="PF01494">
    <property type="entry name" value="FAD_binding_3"/>
    <property type="match status" value="1"/>
</dbReference>
<dbReference type="SUPFAM" id="SSF54373">
    <property type="entry name" value="FAD-linked reductases, C-terminal domain"/>
    <property type="match status" value="1"/>
</dbReference>
<evidence type="ECO:0000256" key="4">
    <source>
        <dbReference type="ARBA" id="ARBA00023002"/>
    </source>
</evidence>
<evidence type="ECO:0000256" key="2">
    <source>
        <dbReference type="ARBA" id="ARBA00022630"/>
    </source>
</evidence>
<evidence type="ECO:0000256" key="1">
    <source>
        <dbReference type="ARBA" id="ARBA00007992"/>
    </source>
</evidence>
<evidence type="ECO:0000256" key="5">
    <source>
        <dbReference type="ARBA" id="ARBA00023033"/>
    </source>
</evidence>
<dbReference type="PANTHER" id="PTHR13789:SF314">
    <property type="entry name" value="FAD-BINDING DOMAIN-CONTAINING PROTEIN"/>
    <property type="match status" value="1"/>
</dbReference>
<feature type="domain" description="FAD-binding" evidence="6">
    <location>
        <begin position="8"/>
        <end position="367"/>
    </location>
</feature>
<evidence type="ECO:0000256" key="3">
    <source>
        <dbReference type="ARBA" id="ARBA00022827"/>
    </source>
</evidence>
<evidence type="ECO:0000313" key="8">
    <source>
        <dbReference type="Proteomes" id="UP000076722"/>
    </source>
</evidence>
<keyword evidence="2" id="KW-0285">Flavoprotein</keyword>
<sequence>MDSPPLRIIIVGAGIVGLSLSIMLRKAGHHVEIYEKSKFSQEVGVAIAMGPNAMRGLLSLGLDPKKAGAVDHLQVGGVSVFKMENSITGKNLEETYGMPYYFFHRVDLHNELKKLATEPSLNAEERPVEIHLGSPVISCAPEEASITLKDGRTIQGDLIIGADGVNSTIRRFVLGQEIDPQPSGLVIYRSVIPFEKVANNPIFTWITKLPEAITYVRARDPKDKHYLLVYPCREGKLLNMAGAHPDKRTDKQETKNISSPSSTEEWLETFSDFAPRYLEFIKLTTNVTIWPFLIWDELPTWTNKQACILGDAAHAMFPTLAQGAAQGIEDAIALGTLLPRGTPNNRETVAARLKLFESLRKPRASKVQTLSNRPGRGLPRANLGECAHIVELKSRNNSVGPVVEGELEEWLYGYDAAEEARKALDSELLLHLAKL</sequence>
<dbReference type="SUPFAM" id="SSF51905">
    <property type="entry name" value="FAD/NAD(P)-binding domain"/>
    <property type="match status" value="1"/>
</dbReference>
<reference evidence="7 8" key="1">
    <citation type="journal article" date="2016" name="Mol. Biol. Evol.">
        <title>Comparative Genomics of Early-Diverging Mushroom-Forming Fungi Provides Insights into the Origins of Lignocellulose Decay Capabilities.</title>
        <authorList>
            <person name="Nagy L.G."/>
            <person name="Riley R."/>
            <person name="Tritt A."/>
            <person name="Adam C."/>
            <person name="Daum C."/>
            <person name="Floudas D."/>
            <person name="Sun H."/>
            <person name="Yadav J.S."/>
            <person name="Pangilinan J."/>
            <person name="Larsson K.H."/>
            <person name="Matsuura K."/>
            <person name="Barry K."/>
            <person name="Labutti K."/>
            <person name="Kuo R."/>
            <person name="Ohm R.A."/>
            <person name="Bhattacharya S.S."/>
            <person name="Shirouzu T."/>
            <person name="Yoshinaga Y."/>
            <person name="Martin F.M."/>
            <person name="Grigoriev I.V."/>
            <person name="Hibbett D.S."/>
        </authorList>
    </citation>
    <scope>NUCLEOTIDE SEQUENCE [LARGE SCALE GENOMIC DNA]</scope>
    <source>
        <strain evidence="7 8">HHB9708</strain>
    </source>
</reference>
<dbReference type="Proteomes" id="UP000076722">
    <property type="component" value="Unassembled WGS sequence"/>
</dbReference>
<proteinExistence type="inferred from homology"/>
<comment type="similarity">
    <text evidence="1">Belongs to the paxM FAD-dependent monooxygenase family.</text>
</comment>
<evidence type="ECO:0000313" key="7">
    <source>
        <dbReference type="EMBL" id="KZS90636.1"/>
    </source>
</evidence>
<dbReference type="PRINTS" id="PR00420">
    <property type="entry name" value="RNGMNOXGNASE"/>
</dbReference>
<keyword evidence="5" id="KW-0503">Monooxygenase</keyword>
<keyword evidence="4" id="KW-0560">Oxidoreductase</keyword>
<evidence type="ECO:0000259" key="6">
    <source>
        <dbReference type="Pfam" id="PF01494"/>
    </source>
</evidence>
<dbReference type="AlphaFoldDB" id="A0A164RKE9"/>
<dbReference type="OrthoDB" id="9993796at2759"/>
<gene>
    <name evidence="7" type="ORF">SISNIDRAFT_415230</name>
</gene>
<keyword evidence="3" id="KW-0274">FAD</keyword>